<keyword evidence="3" id="KW-1185">Reference proteome</keyword>
<comment type="caution">
    <text evidence="2">The sequence shown here is derived from an EMBL/GenBank/DDBJ whole genome shotgun (WGS) entry which is preliminary data.</text>
</comment>
<dbReference type="Proteomes" id="UP000838763">
    <property type="component" value="Unassembled WGS sequence"/>
</dbReference>
<dbReference type="EMBL" id="CALLCH030000021">
    <property type="protein sequence ID" value="CAI4220064.1"/>
    <property type="molecule type" value="Genomic_DNA"/>
</dbReference>
<name>A0A9P1HEB0_9PEZI</name>
<organism evidence="2 3">
    <name type="scientific">Parascedosporium putredinis</name>
    <dbReference type="NCBI Taxonomy" id="1442378"/>
    <lineage>
        <taxon>Eukaryota</taxon>
        <taxon>Fungi</taxon>
        <taxon>Dikarya</taxon>
        <taxon>Ascomycota</taxon>
        <taxon>Pezizomycotina</taxon>
        <taxon>Sordariomycetes</taxon>
        <taxon>Hypocreomycetidae</taxon>
        <taxon>Microascales</taxon>
        <taxon>Microascaceae</taxon>
        <taxon>Parascedosporium</taxon>
    </lineage>
</organism>
<feature type="compositionally biased region" description="Basic and acidic residues" evidence="1">
    <location>
        <begin position="198"/>
        <end position="228"/>
    </location>
</feature>
<reference evidence="2" key="1">
    <citation type="submission" date="2022-11" db="EMBL/GenBank/DDBJ databases">
        <authorList>
            <person name="Scott C."/>
            <person name="Bruce N."/>
        </authorList>
    </citation>
    <scope>NUCLEOTIDE SEQUENCE</scope>
</reference>
<evidence type="ECO:0000313" key="3">
    <source>
        <dbReference type="Proteomes" id="UP000838763"/>
    </source>
</evidence>
<gene>
    <name evidence="2" type="ORF">PPNO1_LOCUS9605</name>
</gene>
<feature type="compositionally biased region" description="Basic and acidic residues" evidence="1">
    <location>
        <begin position="120"/>
        <end position="139"/>
    </location>
</feature>
<sequence>MPLSAVDGKSLLEAGRPSQGRLAFPAIATPYYNLSSPGRAASLNHGNVPRQATTTTTMGEAASDQDPPHGRSFTAPLLPQVNPASGREYPAGAEPRSRSQRPQQEATSPDRQRRRRHRHERDGRDAKDDRYDRLPRNRSPDGNADEAPRARRKAKSVPRQYERDNPYSERYSGDPQREKDRKLEQSSRARRTRSPGDNTRRKDGPGIREDPYARRARSVDSRRDDRGDTRRRRGGSRDRAKDRGGDRERDRDRGRDRDREYDRDRDRKPTRSEPRYRHDEPRSSKPATRGLTARRPGPERNPRAWTFPGSLSQLLPSKRAAAAFKARRDPGPWVGAKGTRVATAAIGAALADGMSGKKGKKR</sequence>
<evidence type="ECO:0000313" key="2">
    <source>
        <dbReference type="EMBL" id="CAI4220064.1"/>
    </source>
</evidence>
<feature type="compositionally biased region" description="Polar residues" evidence="1">
    <location>
        <begin position="100"/>
        <end position="109"/>
    </location>
</feature>
<feature type="compositionally biased region" description="Basic and acidic residues" evidence="1">
    <location>
        <begin position="160"/>
        <end position="187"/>
    </location>
</feature>
<feature type="compositionally biased region" description="Basic and acidic residues" evidence="1">
    <location>
        <begin position="235"/>
        <end position="283"/>
    </location>
</feature>
<accession>A0A9P1HEB0</accession>
<evidence type="ECO:0000256" key="1">
    <source>
        <dbReference type="SAM" id="MobiDB-lite"/>
    </source>
</evidence>
<proteinExistence type="predicted"/>
<protein>
    <submittedName>
        <fullName evidence="2">Uncharacterized protein</fullName>
    </submittedName>
</protein>
<dbReference type="AlphaFoldDB" id="A0A9P1HEB0"/>
<feature type="region of interest" description="Disordered" evidence="1">
    <location>
        <begin position="1"/>
        <end position="310"/>
    </location>
</feature>